<dbReference type="Proteomes" id="UP000821853">
    <property type="component" value="Unassembled WGS sequence"/>
</dbReference>
<proteinExistence type="predicted"/>
<comment type="caution">
    <text evidence="2">The sequence shown here is derived from an EMBL/GenBank/DDBJ whole genome shotgun (WGS) entry which is preliminary data.</text>
</comment>
<accession>A0A9J6GV34</accession>
<dbReference type="AlphaFoldDB" id="A0A9J6GV34"/>
<gene>
    <name evidence="2" type="ORF">HPB48_007998</name>
</gene>
<sequence>MAAATTTVASAIGPEKFNHPVRPKDRKTPPPETAASCQPGGRRIFPTDQVTKRHFLIDCGSDICNYPITFLRDKRPCTSFELGAANHSSIKTYVLLCPNVQPKHLRREFMCNFAIVDVAEPILGSELFTYYNLLPGCQHDQLIGATKDLSSPGQRMTTQQPSIKVPSGSQPVPWPG</sequence>
<evidence type="ECO:0000313" key="3">
    <source>
        <dbReference type="Proteomes" id="UP000821853"/>
    </source>
</evidence>
<evidence type="ECO:0000313" key="2">
    <source>
        <dbReference type="EMBL" id="KAH9379325.1"/>
    </source>
</evidence>
<feature type="region of interest" description="Disordered" evidence="1">
    <location>
        <begin position="148"/>
        <end position="176"/>
    </location>
</feature>
<evidence type="ECO:0000256" key="1">
    <source>
        <dbReference type="SAM" id="MobiDB-lite"/>
    </source>
</evidence>
<organism evidence="2 3">
    <name type="scientific">Haemaphysalis longicornis</name>
    <name type="common">Bush tick</name>
    <dbReference type="NCBI Taxonomy" id="44386"/>
    <lineage>
        <taxon>Eukaryota</taxon>
        <taxon>Metazoa</taxon>
        <taxon>Ecdysozoa</taxon>
        <taxon>Arthropoda</taxon>
        <taxon>Chelicerata</taxon>
        <taxon>Arachnida</taxon>
        <taxon>Acari</taxon>
        <taxon>Parasitiformes</taxon>
        <taxon>Ixodida</taxon>
        <taxon>Ixodoidea</taxon>
        <taxon>Ixodidae</taxon>
        <taxon>Haemaphysalinae</taxon>
        <taxon>Haemaphysalis</taxon>
    </lineage>
</organism>
<feature type="compositionally biased region" description="Basic and acidic residues" evidence="1">
    <location>
        <begin position="16"/>
        <end position="29"/>
    </location>
</feature>
<dbReference type="OrthoDB" id="6513537at2759"/>
<dbReference type="EMBL" id="JABSTR010000009">
    <property type="protein sequence ID" value="KAH9379325.1"/>
    <property type="molecule type" value="Genomic_DNA"/>
</dbReference>
<feature type="region of interest" description="Disordered" evidence="1">
    <location>
        <begin position="1"/>
        <end position="41"/>
    </location>
</feature>
<dbReference type="OMA" id="CGSDICN"/>
<reference evidence="2 3" key="1">
    <citation type="journal article" date="2020" name="Cell">
        <title>Large-Scale Comparative Analyses of Tick Genomes Elucidate Their Genetic Diversity and Vector Capacities.</title>
        <authorList>
            <consortium name="Tick Genome and Microbiome Consortium (TIGMIC)"/>
            <person name="Jia N."/>
            <person name="Wang J."/>
            <person name="Shi W."/>
            <person name="Du L."/>
            <person name="Sun Y."/>
            <person name="Zhan W."/>
            <person name="Jiang J.F."/>
            <person name="Wang Q."/>
            <person name="Zhang B."/>
            <person name="Ji P."/>
            <person name="Bell-Sakyi L."/>
            <person name="Cui X.M."/>
            <person name="Yuan T.T."/>
            <person name="Jiang B.G."/>
            <person name="Yang W.F."/>
            <person name="Lam T.T."/>
            <person name="Chang Q.C."/>
            <person name="Ding S.J."/>
            <person name="Wang X.J."/>
            <person name="Zhu J.G."/>
            <person name="Ruan X.D."/>
            <person name="Zhao L."/>
            <person name="Wei J.T."/>
            <person name="Ye R.Z."/>
            <person name="Que T.C."/>
            <person name="Du C.H."/>
            <person name="Zhou Y.H."/>
            <person name="Cheng J.X."/>
            <person name="Dai P.F."/>
            <person name="Guo W.B."/>
            <person name="Han X.H."/>
            <person name="Huang E.J."/>
            <person name="Li L.F."/>
            <person name="Wei W."/>
            <person name="Gao Y.C."/>
            <person name="Liu J.Z."/>
            <person name="Shao H.Z."/>
            <person name="Wang X."/>
            <person name="Wang C.C."/>
            <person name="Yang T.C."/>
            <person name="Huo Q.B."/>
            <person name="Li W."/>
            <person name="Chen H.Y."/>
            <person name="Chen S.E."/>
            <person name="Zhou L.G."/>
            <person name="Ni X.B."/>
            <person name="Tian J.H."/>
            <person name="Sheng Y."/>
            <person name="Liu T."/>
            <person name="Pan Y.S."/>
            <person name="Xia L.Y."/>
            <person name="Li J."/>
            <person name="Zhao F."/>
            <person name="Cao W.C."/>
        </authorList>
    </citation>
    <scope>NUCLEOTIDE SEQUENCE [LARGE SCALE GENOMIC DNA]</scope>
    <source>
        <strain evidence="2">HaeL-2018</strain>
    </source>
</reference>
<dbReference type="VEuPathDB" id="VectorBase:HLOH_053985"/>
<protein>
    <submittedName>
        <fullName evidence="2">Uncharacterized protein</fullName>
    </submittedName>
</protein>
<name>A0A9J6GV34_HAELO</name>
<feature type="compositionally biased region" description="Polar residues" evidence="1">
    <location>
        <begin position="148"/>
        <end position="170"/>
    </location>
</feature>
<keyword evidence="3" id="KW-1185">Reference proteome</keyword>